<name>A0A1C3EL65_9GAMM</name>
<dbReference type="InterPro" id="IPR020846">
    <property type="entry name" value="MFS_dom"/>
</dbReference>
<feature type="transmembrane region" description="Helical" evidence="4">
    <location>
        <begin position="131"/>
        <end position="150"/>
    </location>
</feature>
<dbReference type="InterPro" id="IPR011701">
    <property type="entry name" value="MFS"/>
</dbReference>
<dbReference type="PROSITE" id="PS50850">
    <property type="entry name" value="MFS"/>
    <property type="match status" value="1"/>
</dbReference>
<dbReference type="CDD" id="cd17355">
    <property type="entry name" value="MFS_YcxA_like"/>
    <property type="match status" value="1"/>
</dbReference>
<dbReference type="RefSeq" id="WP_068900971.1">
    <property type="nucleotide sequence ID" value="NZ_JBHUIF010000013.1"/>
</dbReference>
<keyword evidence="7" id="KW-1185">Reference proteome</keyword>
<feature type="transmembrane region" description="Helical" evidence="4">
    <location>
        <begin position="102"/>
        <end position="124"/>
    </location>
</feature>
<dbReference type="EMBL" id="LYBM01000011">
    <property type="protein sequence ID" value="ODA33964.1"/>
    <property type="molecule type" value="Genomic_DNA"/>
</dbReference>
<feature type="transmembrane region" description="Helical" evidence="4">
    <location>
        <begin position="162"/>
        <end position="181"/>
    </location>
</feature>
<evidence type="ECO:0000313" key="7">
    <source>
        <dbReference type="Proteomes" id="UP000094936"/>
    </source>
</evidence>
<protein>
    <recommendedName>
        <fullName evidence="5">Major facilitator superfamily (MFS) profile domain-containing protein</fullName>
    </recommendedName>
</protein>
<dbReference type="STRING" id="1080227.A8L45_07910"/>
<evidence type="ECO:0000256" key="4">
    <source>
        <dbReference type="SAM" id="Phobius"/>
    </source>
</evidence>
<dbReference type="AlphaFoldDB" id="A0A1C3EL65"/>
<dbReference type="Gene3D" id="1.20.1250.20">
    <property type="entry name" value="MFS general substrate transporter like domains"/>
    <property type="match status" value="2"/>
</dbReference>
<comment type="caution">
    <text evidence="6">The sequence shown here is derived from an EMBL/GenBank/DDBJ whole genome shotgun (WGS) entry which is preliminary data.</text>
</comment>
<feature type="transmembrane region" description="Helical" evidence="4">
    <location>
        <begin position="327"/>
        <end position="346"/>
    </location>
</feature>
<feature type="transmembrane region" description="Helical" evidence="4">
    <location>
        <begin position="39"/>
        <end position="60"/>
    </location>
</feature>
<gene>
    <name evidence="6" type="ORF">A8L45_07910</name>
</gene>
<feature type="transmembrane region" description="Helical" evidence="4">
    <location>
        <begin position="358"/>
        <end position="379"/>
    </location>
</feature>
<evidence type="ECO:0000256" key="1">
    <source>
        <dbReference type="ARBA" id="ARBA00022692"/>
    </source>
</evidence>
<dbReference type="SUPFAM" id="SSF103473">
    <property type="entry name" value="MFS general substrate transporter"/>
    <property type="match status" value="1"/>
</dbReference>
<dbReference type="InterPro" id="IPR036259">
    <property type="entry name" value="MFS_trans_sf"/>
</dbReference>
<feature type="transmembrane region" description="Helical" evidence="4">
    <location>
        <begin position="267"/>
        <end position="286"/>
    </location>
</feature>
<keyword evidence="1 4" id="KW-0812">Transmembrane</keyword>
<dbReference type="Pfam" id="PF07690">
    <property type="entry name" value="MFS_1"/>
    <property type="match status" value="1"/>
</dbReference>
<feature type="domain" description="Major facilitator superfamily (MFS) profile" evidence="5">
    <location>
        <begin position="3"/>
        <end position="382"/>
    </location>
</feature>
<dbReference type="PANTHER" id="PTHR11360">
    <property type="entry name" value="MONOCARBOXYLATE TRANSPORTER"/>
    <property type="match status" value="1"/>
</dbReference>
<accession>A0A1C3EL65</accession>
<dbReference type="OrthoDB" id="146345at2"/>
<sequence length="389" mass="41338">MKAWFIVLVAVLILAINMGLRQALGIFLPDMVSVYSMSLPSISLAFAVQNLLWGAVAPFAGIMAERHGYPKVLIAGALIYSAGTALMAVSQSPIVYHLSNGILLGIGVGATTFPIVLGAVSQYFPEKKRSLALGIASAGGSLGQFIYALAGNALNQTYGYSTTLLIFAMTVLLIPLLVMPVKPQASENAPVISSEPAWRGKNFILLAAGFFVCGFHVAFISVHLPNYASFCGLTSDIAANSLAIIGLCNVAGTVFAGWLGGRYYKPYLLSGIYLARAALIFAFFISPKSAESFYWFAAIMGVLWLSTVPLTSGAVAQLYGAGKVASLFGWVMFSHQIGAFVAVYSAGWIVELTGTYNIAWYLSILLGITAALIHIPINIPKSPERILSQ</sequence>
<dbReference type="Proteomes" id="UP000094936">
    <property type="component" value="Unassembled WGS sequence"/>
</dbReference>
<keyword evidence="3 4" id="KW-0472">Membrane</keyword>
<evidence type="ECO:0000313" key="6">
    <source>
        <dbReference type="EMBL" id="ODA33964.1"/>
    </source>
</evidence>
<feature type="transmembrane region" description="Helical" evidence="4">
    <location>
        <begin position="292"/>
        <end position="315"/>
    </location>
</feature>
<evidence type="ECO:0000259" key="5">
    <source>
        <dbReference type="PROSITE" id="PS50850"/>
    </source>
</evidence>
<feature type="transmembrane region" description="Helical" evidence="4">
    <location>
        <begin position="72"/>
        <end position="90"/>
    </location>
</feature>
<organism evidence="6 7">
    <name type="scientific">Veronia pacifica</name>
    <dbReference type="NCBI Taxonomy" id="1080227"/>
    <lineage>
        <taxon>Bacteria</taxon>
        <taxon>Pseudomonadati</taxon>
        <taxon>Pseudomonadota</taxon>
        <taxon>Gammaproteobacteria</taxon>
        <taxon>Vibrionales</taxon>
        <taxon>Vibrionaceae</taxon>
        <taxon>Veronia</taxon>
    </lineage>
</organism>
<evidence type="ECO:0000256" key="2">
    <source>
        <dbReference type="ARBA" id="ARBA00022989"/>
    </source>
</evidence>
<evidence type="ECO:0000256" key="3">
    <source>
        <dbReference type="ARBA" id="ARBA00023136"/>
    </source>
</evidence>
<dbReference type="PANTHER" id="PTHR11360:SF284">
    <property type="entry name" value="EG:103B4.3 PROTEIN-RELATED"/>
    <property type="match status" value="1"/>
</dbReference>
<proteinExistence type="predicted"/>
<feature type="transmembrane region" description="Helical" evidence="4">
    <location>
        <begin position="202"/>
        <end position="225"/>
    </location>
</feature>
<feature type="transmembrane region" description="Helical" evidence="4">
    <location>
        <begin position="237"/>
        <end position="260"/>
    </location>
</feature>
<keyword evidence="2 4" id="KW-1133">Transmembrane helix</keyword>
<reference evidence="6 7" key="1">
    <citation type="submission" date="2016-05" db="EMBL/GenBank/DDBJ databases">
        <title>Genomic Taxonomy of the Vibrionaceae.</title>
        <authorList>
            <person name="Gomez-Gil B."/>
            <person name="Enciso-Ibarra J."/>
        </authorList>
    </citation>
    <scope>NUCLEOTIDE SEQUENCE [LARGE SCALE GENOMIC DNA]</scope>
    <source>
        <strain evidence="6 7">CAIM 1920</strain>
    </source>
</reference>
<dbReference type="GO" id="GO:0022857">
    <property type="term" value="F:transmembrane transporter activity"/>
    <property type="evidence" value="ECO:0007669"/>
    <property type="project" value="InterPro"/>
</dbReference>
<dbReference type="InterPro" id="IPR050327">
    <property type="entry name" value="Proton-linked_MCT"/>
</dbReference>